<evidence type="ECO:0000256" key="1">
    <source>
        <dbReference type="ARBA" id="ARBA00004141"/>
    </source>
</evidence>
<dbReference type="InterPro" id="IPR013121">
    <property type="entry name" value="Fe_red_NAD-bd_6"/>
</dbReference>
<keyword evidence="7" id="KW-0249">Electron transport</keyword>
<keyword evidence="5" id="KW-0106">Calcium</keyword>
<evidence type="ECO:0000256" key="13">
    <source>
        <dbReference type="SAM" id="Phobius"/>
    </source>
</evidence>
<keyword evidence="8 13" id="KW-1133">Transmembrane helix</keyword>
<dbReference type="Gene3D" id="3.40.50.80">
    <property type="entry name" value="Nucleotide-binding domain of ferredoxin-NADP reductase (FNR) module"/>
    <property type="match status" value="1"/>
</dbReference>
<sequence>MASQTCLTDEEIKHFIDDLDHDNDGNISYWELERKLDQVHKEIAPKAQPHNLHHQSRGDEARHQFLRQIIGTREDRIKHDDFAKTVKTWEIPSLEHDRKEAKDEDDYLKHISLYRRARAYWAVKGPEVLFLALVLLMMIAFGVWQFVKYLTYDQYTPAFGWGVVLSKTCAGVLYPTFFFLILSMSRWLSTFLRRFYFISRFINWDLSQSFHIKISIVALVFATLHAIGHLSGSFVFGSKAGRQDAVANALGPDAVPRSYTSYLRSLPGWTGLTSLGLFYLLALLSMPQVRKWNYEIFQLGHLLIFPIIGFMMAHGTAALLQWPMFGYWLAFPTLMVLFERVWRLILSFRPIIADLELLDEETVVITANIPKTRPWDYKAGQYVFVQVPQLSRFQWHPFTVSTCIKNTMQVHIKADGDWTNQLRDLAKQEGRQAIKIGLDGPFGAPAQRFYDFEYSMVFGAGIGVTPFSGVLTDLQYHELERVKSRDNSPDTLHDSSRQSSPYTNHRRIDFHWMVRDKNNLLWFSDLLNEVSHTIPRAPDLDIRINTYVTQKRKQISQHVFRWLLEKHRTPEHPQSPITGLVNPTHFGRPDIRAIMERHYEDMSKVLAEGLDEKGRGKNDEIKVGVFFCGPPVIGQQIADQCSMLSARARNEGRKIEYRFMIEVFG</sequence>
<keyword evidence="3 13" id="KW-0812">Transmembrane</keyword>
<dbReference type="InterPro" id="IPR018247">
    <property type="entry name" value="EF_Hand_1_Ca_BS"/>
</dbReference>
<comment type="subcellular location">
    <subcellularLocation>
        <location evidence="1">Membrane</location>
        <topology evidence="1">Multi-pass membrane protein</topology>
    </subcellularLocation>
</comment>
<evidence type="ECO:0000256" key="6">
    <source>
        <dbReference type="ARBA" id="ARBA00022857"/>
    </source>
</evidence>
<evidence type="ECO:0000256" key="10">
    <source>
        <dbReference type="ARBA" id="ARBA00023065"/>
    </source>
</evidence>
<reference evidence="16" key="1">
    <citation type="submission" date="2021-12" db="EMBL/GenBank/DDBJ databases">
        <title>Curvularia clavata genome.</title>
        <authorList>
            <person name="Cao Y."/>
        </authorList>
    </citation>
    <scope>NUCLEOTIDE SEQUENCE</scope>
    <source>
        <strain evidence="16">Yc1106</strain>
    </source>
</reference>
<dbReference type="InterPro" id="IPR017938">
    <property type="entry name" value="Riboflavin_synthase-like_b-brl"/>
</dbReference>
<dbReference type="EMBL" id="CP089274">
    <property type="protein sequence ID" value="USP73075.1"/>
    <property type="molecule type" value="Genomic_DNA"/>
</dbReference>
<evidence type="ECO:0000259" key="14">
    <source>
        <dbReference type="PROSITE" id="PS50222"/>
    </source>
</evidence>
<keyword evidence="11 13" id="KW-0472">Membrane</keyword>
<dbReference type="GO" id="GO:0016175">
    <property type="term" value="F:superoxide-generating NAD(P)H oxidase activity"/>
    <property type="evidence" value="ECO:0007669"/>
    <property type="project" value="TreeGrafter"/>
</dbReference>
<dbReference type="Pfam" id="PF08022">
    <property type="entry name" value="FAD_binding_8"/>
    <property type="match status" value="1"/>
</dbReference>
<dbReference type="InterPro" id="IPR017927">
    <property type="entry name" value="FAD-bd_FR_type"/>
</dbReference>
<evidence type="ECO:0000256" key="9">
    <source>
        <dbReference type="ARBA" id="ARBA00023002"/>
    </source>
</evidence>
<dbReference type="SUPFAM" id="SSF47473">
    <property type="entry name" value="EF-hand"/>
    <property type="match status" value="1"/>
</dbReference>
<dbReference type="InterPro" id="IPR050369">
    <property type="entry name" value="RBOH/FRE"/>
</dbReference>
<dbReference type="PROSITE" id="PS50222">
    <property type="entry name" value="EF_HAND_2"/>
    <property type="match status" value="1"/>
</dbReference>
<dbReference type="PANTHER" id="PTHR11972:SF153">
    <property type="entry name" value="SUPEROXIDE-GENERATING NADPH OXIDASE HEAVY CHAIN SUBUNIT A"/>
    <property type="match status" value="1"/>
</dbReference>
<dbReference type="InterPro" id="IPR013112">
    <property type="entry name" value="FAD-bd_8"/>
</dbReference>
<feature type="domain" description="FAD-binding FR-type" evidence="15">
    <location>
        <begin position="345"/>
        <end position="448"/>
    </location>
</feature>
<dbReference type="GO" id="GO:0005509">
    <property type="term" value="F:calcium ion binding"/>
    <property type="evidence" value="ECO:0007669"/>
    <property type="project" value="InterPro"/>
</dbReference>
<protein>
    <submittedName>
        <fullName evidence="16">NADPH oxidase 3</fullName>
    </submittedName>
</protein>
<feature type="compositionally biased region" description="Basic and acidic residues" evidence="12">
    <location>
        <begin position="482"/>
        <end position="496"/>
    </location>
</feature>
<dbReference type="GO" id="GO:0006811">
    <property type="term" value="P:monoatomic ion transport"/>
    <property type="evidence" value="ECO:0007669"/>
    <property type="project" value="UniProtKB-KW"/>
</dbReference>
<evidence type="ECO:0000256" key="2">
    <source>
        <dbReference type="ARBA" id="ARBA00022630"/>
    </source>
</evidence>
<dbReference type="GO" id="GO:0043020">
    <property type="term" value="C:NADPH oxidase complex"/>
    <property type="evidence" value="ECO:0007669"/>
    <property type="project" value="TreeGrafter"/>
</dbReference>
<dbReference type="InterPro" id="IPR013130">
    <property type="entry name" value="Fe3_Rdtase_TM_dom"/>
</dbReference>
<accession>A0A9Q9DNH4</accession>
<dbReference type="Proteomes" id="UP001056012">
    <property type="component" value="Chromosome 1"/>
</dbReference>
<feature type="domain" description="EF-hand" evidence="14">
    <location>
        <begin position="7"/>
        <end position="42"/>
    </location>
</feature>
<keyword evidence="6" id="KW-0521">NADP</keyword>
<keyword evidence="10" id="KW-0813">Transport</keyword>
<dbReference type="InterPro" id="IPR002048">
    <property type="entry name" value="EF_hand_dom"/>
</dbReference>
<evidence type="ECO:0000256" key="3">
    <source>
        <dbReference type="ARBA" id="ARBA00022692"/>
    </source>
</evidence>
<keyword evidence="2" id="KW-0285">Flavoprotein</keyword>
<proteinExistence type="predicted"/>
<evidence type="ECO:0000259" key="15">
    <source>
        <dbReference type="PROSITE" id="PS51384"/>
    </source>
</evidence>
<dbReference type="GO" id="GO:0042554">
    <property type="term" value="P:superoxide anion generation"/>
    <property type="evidence" value="ECO:0007669"/>
    <property type="project" value="TreeGrafter"/>
</dbReference>
<evidence type="ECO:0000313" key="16">
    <source>
        <dbReference type="EMBL" id="USP73075.1"/>
    </source>
</evidence>
<dbReference type="SUPFAM" id="SSF52343">
    <property type="entry name" value="Ferredoxin reductase-like, C-terminal NADP-linked domain"/>
    <property type="match status" value="1"/>
</dbReference>
<keyword evidence="17" id="KW-1185">Reference proteome</keyword>
<keyword evidence="4" id="KW-0274">FAD</keyword>
<dbReference type="SUPFAM" id="SSF63380">
    <property type="entry name" value="Riboflavin synthase domain-like"/>
    <property type="match status" value="1"/>
</dbReference>
<evidence type="ECO:0000256" key="12">
    <source>
        <dbReference type="SAM" id="MobiDB-lite"/>
    </source>
</evidence>
<feature type="transmembrane region" description="Helical" evidence="13">
    <location>
        <begin position="210"/>
        <end position="228"/>
    </location>
</feature>
<dbReference type="GO" id="GO:0006952">
    <property type="term" value="P:defense response"/>
    <property type="evidence" value="ECO:0007669"/>
    <property type="project" value="TreeGrafter"/>
</dbReference>
<dbReference type="SFLD" id="SFLDG01168">
    <property type="entry name" value="Ferric_reductase_subgroup_(FRE"/>
    <property type="match status" value="1"/>
</dbReference>
<dbReference type="Pfam" id="PF08030">
    <property type="entry name" value="NAD_binding_6"/>
    <property type="match status" value="1"/>
</dbReference>
<dbReference type="InterPro" id="IPR039261">
    <property type="entry name" value="FNR_nucleotide-bd"/>
</dbReference>
<evidence type="ECO:0000313" key="17">
    <source>
        <dbReference type="Proteomes" id="UP001056012"/>
    </source>
</evidence>
<dbReference type="PANTHER" id="PTHR11972">
    <property type="entry name" value="NADPH OXIDASE"/>
    <property type="match status" value="1"/>
</dbReference>
<dbReference type="InterPro" id="IPR011992">
    <property type="entry name" value="EF-hand-dom_pair"/>
</dbReference>
<evidence type="ECO:0000256" key="4">
    <source>
        <dbReference type="ARBA" id="ARBA00022827"/>
    </source>
</evidence>
<dbReference type="VEuPathDB" id="FungiDB:yc1106_00349"/>
<feature type="region of interest" description="Disordered" evidence="12">
    <location>
        <begin position="482"/>
        <end position="502"/>
    </location>
</feature>
<keyword evidence="10" id="KW-0406">Ion transport</keyword>
<feature type="transmembrane region" description="Helical" evidence="13">
    <location>
        <begin position="128"/>
        <end position="147"/>
    </location>
</feature>
<feature type="transmembrane region" description="Helical" evidence="13">
    <location>
        <begin position="159"/>
        <end position="189"/>
    </location>
</feature>
<dbReference type="PROSITE" id="PS00018">
    <property type="entry name" value="EF_HAND_1"/>
    <property type="match status" value="1"/>
</dbReference>
<feature type="transmembrane region" description="Helical" evidence="13">
    <location>
        <begin position="296"/>
        <end position="319"/>
    </location>
</feature>
<gene>
    <name evidence="16" type="ORF">yc1106_00349</name>
</gene>
<evidence type="ECO:0000256" key="11">
    <source>
        <dbReference type="ARBA" id="ARBA00023136"/>
    </source>
</evidence>
<dbReference type="SFLD" id="SFLDS00052">
    <property type="entry name" value="Ferric_Reductase_Domain"/>
    <property type="match status" value="1"/>
</dbReference>
<name>A0A9Q9DNH4_CURCL</name>
<evidence type="ECO:0000256" key="5">
    <source>
        <dbReference type="ARBA" id="ARBA00022837"/>
    </source>
</evidence>
<evidence type="ECO:0000256" key="7">
    <source>
        <dbReference type="ARBA" id="ARBA00022982"/>
    </source>
</evidence>
<dbReference type="CDD" id="cd06186">
    <property type="entry name" value="NOX_Duox_like_FAD_NADP"/>
    <property type="match status" value="1"/>
</dbReference>
<dbReference type="Gene3D" id="2.40.30.10">
    <property type="entry name" value="Translation factors"/>
    <property type="match status" value="1"/>
</dbReference>
<organism evidence="16 17">
    <name type="scientific">Curvularia clavata</name>
    <dbReference type="NCBI Taxonomy" id="95742"/>
    <lineage>
        <taxon>Eukaryota</taxon>
        <taxon>Fungi</taxon>
        <taxon>Dikarya</taxon>
        <taxon>Ascomycota</taxon>
        <taxon>Pezizomycotina</taxon>
        <taxon>Dothideomycetes</taxon>
        <taxon>Pleosporomycetidae</taxon>
        <taxon>Pleosporales</taxon>
        <taxon>Pleosporineae</taxon>
        <taxon>Pleosporaceae</taxon>
        <taxon>Curvularia</taxon>
    </lineage>
</organism>
<dbReference type="AlphaFoldDB" id="A0A9Q9DNH4"/>
<dbReference type="SFLD" id="SFLDG01169">
    <property type="entry name" value="NADPH_oxidase_subgroup_(NOX)"/>
    <property type="match status" value="1"/>
</dbReference>
<dbReference type="OrthoDB" id="167398at2759"/>
<feature type="transmembrane region" description="Helical" evidence="13">
    <location>
        <begin position="266"/>
        <end position="284"/>
    </location>
</feature>
<keyword evidence="9" id="KW-0560">Oxidoreductase</keyword>
<evidence type="ECO:0000256" key="8">
    <source>
        <dbReference type="ARBA" id="ARBA00022989"/>
    </source>
</evidence>
<dbReference type="Pfam" id="PF01794">
    <property type="entry name" value="Ferric_reduct"/>
    <property type="match status" value="1"/>
</dbReference>
<dbReference type="PROSITE" id="PS51384">
    <property type="entry name" value="FAD_FR"/>
    <property type="match status" value="1"/>
</dbReference>